<dbReference type="Proteomes" id="UP000198990">
    <property type="component" value="Unassembled WGS sequence"/>
</dbReference>
<evidence type="ECO:0000313" key="3">
    <source>
        <dbReference type="Proteomes" id="UP000198990"/>
    </source>
</evidence>
<evidence type="ECO:0000313" key="2">
    <source>
        <dbReference type="EMBL" id="SEL48381.1"/>
    </source>
</evidence>
<dbReference type="InterPro" id="IPR012338">
    <property type="entry name" value="Beta-lactam/transpept-like"/>
</dbReference>
<dbReference type="SUPFAM" id="SSF56601">
    <property type="entry name" value="beta-lactamase/transpeptidase-like"/>
    <property type="match status" value="1"/>
</dbReference>
<dbReference type="AlphaFoldDB" id="A0A1H7QJT6"/>
<dbReference type="Gene3D" id="3.40.710.10">
    <property type="entry name" value="DD-peptidase/beta-lactamase superfamily"/>
    <property type="match status" value="1"/>
</dbReference>
<dbReference type="OrthoDB" id="9793489at2"/>
<accession>A0A1H7QJT6</accession>
<dbReference type="STRING" id="228957.SAMN04488008_1048"/>
<proteinExistence type="predicted"/>
<dbReference type="Pfam" id="PF00144">
    <property type="entry name" value="Beta-lactamase"/>
    <property type="match status" value="1"/>
</dbReference>
<gene>
    <name evidence="2" type="ORF">SAMN04488008_1048</name>
</gene>
<feature type="domain" description="Beta-lactamase-related" evidence="1">
    <location>
        <begin position="65"/>
        <end position="400"/>
    </location>
</feature>
<protein>
    <submittedName>
        <fullName evidence="2">CubicO group peptidase, beta-lactamase class C family</fullName>
    </submittedName>
</protein>
<dbReference type="PANTHER" id="PTHR46825">
    <property type="entry name" value="D-ALANYL-D-ALANINE-CARBOXYPEPTIDASE/ENDOPEPTIDASE AMPH"/>
    <property type="match status" value="1"/>
</dbReference>
<evidence type="ECO:0000259" key="1">
    <source>
        <dbReference type="Pfam" id="PF00144"/>
    </source>
</evidence>
<reference evidence="3" key="1">
    <citation type="submission" date="2016-10" db="EMBL/GenBank/DDBJ databases">
        <authorList>
            <person name="Varghese N."/>
            <person name="Submissions S."/>
        </authorList>
    </citation>
    <scope>NUCLEOTIDE SEQUENCE [LARGE SCALE GENOMIC DNA]</scope>
    <source>
        <strain evidence="3">DSM 16471</strain>
    </source>
</reference>
<dbReference type="PANTHER" id="PTHR46825:SF7">
    <property type="entry name" value="D-ALANYL-D-ALANINE CARBOXYPEPTIDASE"/>
    <property type="match status" value="1"/>
</dbReference>
<dbReference type="InterPro" id="IPR050491">
    <property type="entry name" value="AmpC-like"/>
</dbReference>
<organism evidence="2 3">
    <name type="scientific">Maribacter orientalis</name>
    <dbReference type="NCBI Taxonomy" id="228957"/>
    <lineage>
        <taxon>Bacteria</taxon>
        <taxon>Pseudomonadati</taxon>
        <taxon>Bacteroidota</taxon>
        <taxon>Flavobacteriia</taxon>
        <taxon>Flavobacteriales</taxon>
        <taxon>Flavobacteriaceae</taxon>
        <taxon>Maribacter</taxon>
    </lineage>
</organism>
<dbReference type="RefSeq" id="WP_091623312.1">
    <property type="nucleotide sequence ID" value="NZ_FNZN01000004.1"/>
</dbReference>
<dbReference type="InterPro" id="IPR001466">
    <property type="entry name" value="Beta-lactam-related"/>
</dbReference>
<dbReference type="EMBL" id="FNZN01000004">
    <property type="protein sequence ID" value="SEL48381.1"/>
    <property type="molecule type" value="Genomic_DNA"/>
</dbReference>
<sequence length="440" mass="46296">MTENKPRLLDQGGIAVLKCQDQNPPGAIMLMKWALALASLVVVSACTAGKAERSPDQRGAASELKALLDEAVASGIPGISAAVATGDSVLWTGVAGKTDLQTSAPVRPEMLFGIGSITKTFVAVVILQLTEEGRLDLNATAASLLGAAVDGIPNAEKATLAQLLNHTGGVRSWEDDPAWIHEGRGDRLEPARIWDKTATLPYIKGQAALAPPGEKFSYANTNFTLLGMVIEKVTGNQAVDEIHRRILTPLGLKDIHLEGFEPIPPGQLAHRYHWATPTFQEDAGLNAAFPEVRPGLIDASSSNLSVEWTAGGMVATARDLARYAAALRDGRLLKPASMKFMTEWSPAGEGEQVGHGLFRSAYPGDLAVIGHDGDVLGFTGSFYWVEGTDVVVAVVSNVGSMHSTSAGTGSAAAGNVPGTAYLVAKDKRFIDLAMKVAATR</sequence>
<name>A0A1H7QJT6_9FLAO</name>
<keyword evidence="3" id="KW-1185">Reference proteome</keyword>